<accession>A0ABQ3YAX8</accession>
<dbReference type="InterPro" id="IPR027417">
    <property type="entry name" value="P-loop_NTPase"/>
</dbReference>
<dbReference type="Proteomes" id="UP000609879">
    <property type="component" value="Unassembled WGS sequence"/>
</dbReference>
<evidence type="ECO:0008006" key="3">
    <source>
        <dbReference type="Google" id="ProtNLM"/>
    </source>
</evidence>
<dbReference type="Gene3D" id="3.40.50.300">
    <property type="entry name" value="P-loop containing nucleotide triphosphate hydrolases"/>
    <property type="match status" value="1"/>
</dbReference>
<dbReference type="EMBL" id="BOMI01000115">
    <property type="protein sequence ID" value="GID77164.1"/>
    <property type="molecule type" value="Genomic_DNA"/>
</dbReference>
<reference evidence="1 2" key="1">
    <citation type="submission" date="2021-01" db="EMBL/GenBank/DDBJ databases">
        <title>Whole genome shotgun sequence of Actinoplanes deccanensis NBRC 13994.</title>
        <authorList>
            <person name="Komaki H."/>
            <person name="Tamura T."/>
        </authorList>
    </citation>
    <scope>NUCLEOTIDE SEQUENCE [LARGE SCALE GENOMIC DNA]</scope>
    <source>
        <strain evidence="1 2">NBRC 13994</strain>
    </source>
</reference>
<protein>
    <recommendedName>
        <fullName evidence="3">Sulfotransferase family protein</fullName>
    </recommendedName>
</protein>
<proteinExistence type="predicted"/>
<sequence>MAQRVFLHIGAPKTGSTYIQNVLWGNADTLRDRAGVLVPHSLYAHDQAMADLRGVAWHDPDSGWTWDRLAAMAVAWPGDVVISSEGLGAATSEQAARAVASLGGAEVHIIVAGRDLWRTLPSMWQQSIRGRSTWRFEDFLSAVEHGRYQAFWDEHTADRMLRRWGDLVPPTQRHLITVPPAGAPHDTLWQRFAGVTGIPDGLCTVAAPTANVSLGAAEVELLRRVNQALGDLYPHRVPYQRVVQKHLVDAVLKQRANALRFGIGADRAAWVMAVAEQQIETLRAYPCQVAGDLEELRPVAIPADGPTPDQLPETKVLEAAIDTIVGMLGHAESLDRPVEPPPVNPFIRLRNRAAGGVKRRLRNTVTFGTRVTDPAERVPGARPRA</sequence>
<comment type="caution">
    <text evidence="1">The sequence shown here is derived from an EMBL/GenBank/DDBJ whole genome shotgun (WGS) entry which is preliminary data.</text>
</comment>
<dbReference type="RefSeq" id="WP_379036464.1">
    <property type="nucleotide sequence ID" value="NZ_JBHRZA010000011.1"/>
</dbReference>
<name>A0ABQ3YAX8_9ACTN</name>
<evidence type="ECO:0000313" key="1">
    <source>
        <dbReference type="EMBL" id="GID77164.1"/>
    </source>
</evidence>
<gene>
    <name evidence="1" type="ORF">Ade02nite_58050</name>
</gene>
<keyword evidence="2" id="KW-1185">Reference proteome</keyword>
<dbReference type="SUPFAM" id="SSF52540">
    <property type="entry name" value="P-loop containing nucleoside triphosphate hydrolases"/>
    <property type="match status" value="1"/>
</dbReference>
<evidence type="ECO:0000313" key="2">
    <source>
        <dbReference type="Proteomes" id="UP000609879"/>
    </source>
</evidence>
<organism evidence="1 2">
    <name type="scientific">Paractinoplanes deccanensis</name>
    <dbReference type="NCBI Taxonomy" id="113561"/>
    <lineage>
        <taxon>Bacteria</taxon>
        <taxon>Bacillati</taxon>
        <taxon>Actinomycetota</taxon>
        <taxon>Actinomycetes</taxon>
        <taxon>Micromonosporales</taxon>
        <taxon>Micromonosporaceae</taxon>
        <taxon>Paractinoplanes</taxon>
    </lineage>
</organism>